<dbReference type="Proteomes" id="UP000231749">
    <property type="component" value="Chromosome"/>
</dbReference>
<protein>
    <submittedName>
        <fullName evidence="1">Uncharacterized protein</fullName>
    </submittedName>
</protein>
<dbReference type="AlphaFoldDB" id="A0AAD0AQ36"/>
<evidence type="ECO:0000313" key="1">
    <source>
        <dbReference type="EMBL" id="ATV65114.1"/>
    </source>
</evidence>
<evidence type="ECO:0000313" key="2">
    <source>
        <dbReference type="Proteomes" id="UP000231749"/>
    </source>
</evidence>
<dbReference type="EMBL" id="CP024702">
    <property type="protein sequence ID" value="ATV65114.1"/>
    <property type="molecule type" value="Genomic_DNA"/>
</dbReference>
<accession>A0AAD0AQ36</accession>
<organism evidence="1 2">
    <name type="scientific">Fusobacterium pseudoperiodonticum</name>
    <dbReference type="NCBI Taxonomy" id="2663009"/>
    <lineage>
        <taxon>Bacteria</taxon>
        <taxon>Fusobacteriati</taxon>
        <taxon>Fusobacteriota</taxon>
        <taxon>Fusobacteriia</taxon>
        <taxon>Fusobacteriales</taxon>
        <taxon>Fusobacteriaceae</taxon>
        <taxon>Fusobacterium</taxon>
    </lineage>
</organism>
<sequence length="611" mass="69545">MMLIASNNMFTYGEVGERLGGLRESEIYQQSAQKIENLVINEMGNLKIAKKLAISNFNHNIKEIIDTKYNFYICITNDNKVATYEKTNNSLGRQLSINNTNIGNFRIAKMCDDKLFVIGPNNYVFEFNKDTGAVGVSNFLSLIKLPVKDKDPIRMDIYRAYRVGSEIRVSILGTFENPQLEVSAGVIKMAGSNIGLSRIYKEYKASVSKDNIEGATDGMTFGVLHNFKNITGNKNYYIGNSLLTLSGEKYDSLYKGNYFTSFGGNGTGDLTFGELIKVNENITTIGVYQDRLVIISNGSLYFSKKSDYLDFRNNTQLDSAFFFKPNPIDNIYPNIYDMHIADKMYITTSKGVYVVSTNNILTSNSYSVFIASELPCHEECQYSYKNKGALLNNVFYYLTTTDDLRSIEQLPSSQGIESYSTTLVEKYEINSKFDNIFKLKYNNKYYLVACRKEKEIIDKLFMYEQLDYKMFRRYSLNLPENTNSIKIINGIILGKNKIMIESDENVSKSILRINPPYLKTREGGKYSNDYSSRVVRVFIKVLNEDKSAIKGIKINNTMISKSAIDDDLFSVFKIETSFQILNGFNIEIISNENNKIFEILGIDINIEVVSD</sequence>
<proteinExistence type="predicted"/>
<dbReference type="RefSeq" id="WP_099990038.1">
    <property type="nucleotide sequence ID" value="NZ_CP024702.1"/>
</dbReference>
<name>A0AAD0AQ36_9FUSO</name>
<reference evidence="2" key="1">
    <citation type="submission" date="2017-11" db="EMBL/GenBank/DDBJ databases">
        <title>Genome sequencing of Fusobacterium periodonticum KCOM 1282.</title>
        <authorList>
            <person name="Kook J.-K."/>
            <person name="Park S.-N."/>
            <person name="Lim Y.K."/>
        </authorList>
    </citation>
    <scope>NUCLEOTIDE SEQUENCE [LARGE SCALE GENOMIC DNA]</scope>
    <source>
        <strain evidence="2">KCOM 1282</strain>
    </source>
</reference>
<gene>
    <name evidence="1" type="ORF">CTM86_00080</name>
</gene>